<proteinExistence type="predicted"/>
<sequence>MKGNKLLILIFGILLVLYIIVQLNKPKEFDWTPTLTAKDKNPFGAFVLSSQLKQLFPNAAVQSHRVPIYNVLHNKYETNSAYIIVTAEFSPGKTDIDEMLEYVRNGNTIMFSAFDAEKKLLDTLGLKLQQMAELLQTDSTTINFVNPSLQAKNYYGFKRSTIDGYFSEIKKKDSSVVLGIRKDSLPDFVKVQYGDGFFLVHAAPLCFSNYFMLYNNNKDYTAKALSYIPSGVETIHWDEYYKLGREGASTPLRFFLSDTFLRWALWLTISGLLIYIFFQMKRRQRIIPVIEPVRNTTLDFVDTVSSVYFSQHDNNSIAAKKIQFWYDHIRTRYYLSPQHADEAFVLQLQRKSGVSKDLIKIILENIKRAEAQPKVTDDLLAQLTSSIDEFYQLSKKII</sequence>
<keyword evidence="1" id="KW-0812">Transmembrane</keyword>
<evidence type="ECO:0000313" key="3">
    <source>
        <dbReference type="EMBL" id="QEC66243.1"/>
    </source>
</evidence>
<evidence type="ECO:0000256" key="1">
    <source>
        <dbReference type="SAM" id="Phobius"/>
    </source>
</evidence>
<evidence type="ECO:0000313" key="4">
    <source>
        <dbReference type="Proteomes" id="UP000321533"/>
    </source>
</evidence>
<evidence type="ECO:0000259" key="2">
    <source>
        <dbReference type="Pfam" id="PF14258"/>
    </source>
</evidence>
<organism evidence="3 4">
    <name type="scientific">Panacibacter ginsenosidivorans</name>
    <dbReference type="NCBI Taxonomy" id="1813871"/>
    <lineage>
        <taxon>Bacteria</taxon>
        <taxon>Pseudomonadati</taxon>
        <taxon>Bacteroidota</taxon>
        <taxon>Chitinophagia</taxon>
        <taxon>Chitinophagales</taxon>
        <taxon>Chitinophagaceae</taxon>
        <taxon>Panacibacter</taxon>
    </lineage>
</organism>
<feature type="transmembrane region" description="Helical" evidence="1">
    <location>
        <begin position="260"/>
        <end position="278"/>
    </location>
</feature>
<feature type="domain" description="DUF4350" evidence="2">
    <location>
        <begin position="40"/>
        <end position="222"/>
    </location>
</feature>
<dbReference type="KEGG" id="pgin:FRZ67_02565"/>
<dbReference type="OrthoDB" id="1111222at2"/>
<dbReference type="Proteomes" id="UP000321533">
    <property type="component" value="Chromosome"/>
</dbReference>
<dbReference type="AlphaFoldDB" id="A0A5B8V5Y4"/>
<dbReference type="EMBL" id="CP042435">
    <property type="protein sequence ID" value="QEC66243.1"/>
    <property type="molecule type" value="Genomic_DNA"/>
</dbReference>
<protein>
    <recommendedName>
        <fullName evidence="2">DUF4350 domain-containing protein</fullName>
    </recommendedName>
</protein>
<dbReference type="RefSeq" id="WP_147188043.1">
    <property type="nucleotide sequence ID" value="NZ_CP042435.1"/>
</dbReference>
<dbReference type="InterPro" id="IPR025646">
    <property type="entry name" value="DUF4350"/>
</dbReference>
<keyword evidence="1" id="KW-1133">Transmembrane helix</keyword>
<dbReference type="Pfam" id="PF14258">
    <property type="entry name" value="DUF4350"/>
    <property type="match status" value="1"/>
</dbReference>
<keyword evidence="4" id="KW-1185">Reference proteome</keyword>
<keyword evidence="1" id="KW-0472">Membrane</keyword>
<reference evidence="3 4" key="1">
    <citation type="journal article" date="2016" name="Int. J. Syst. Evol. Microbiol.">
        <title>Panacibacter ginsenosidivorans gen. nov., sp. nov., with ginsenoside converting activity isolated from soil of a ginseng field.</title>
        <authorList>
            <person name="Siddiqi M.Z."/>
            <person name="Muhammad Shafi S."/>
            <person name="Choi K.D."/>
            <person name="Im W.T."/>
        </authorList>
    </citation>
    <scope>NUCLEOTIDE SEQUENCE [LARGE SCALE GENOMIC DNA]</scope>
    <source>
        <strain evidence="3 4">Gsoil1550</strain>
    </source>
</reference>
<accession>A0A5B8V5Y4</accession>
<name>A0A5B8V5Y4_9BACT</name>
<gene>
    <name evidence="3" type="ORF">FRZ67_02565</name>
</gene>